<dbReference type="Proteomes" id="UP001567538">
    <property type="component" value="Unassembled WGS sequence"/>
</dbReference>
<protein>
    <recommendedName>
        <fullName evidence="3">DUF674 family protein</fullName>
    </recommendedName>
</protein>
<evidence type="ECO:0008006" key="3">
    <source>
        <dbReference type="Google" id="ProtNLM"/>
    </source>
</evidence>
<accession>A0ABD1HYB8</accession>
<reference evidence="1 2" key="1">
    <citation type="submission" date="2024-06" db="EMBL/GenBank/DDBJ databases">
        <title>A chromosome level genome sequence of Diviner's sage (Salvia divinorum).</title>
        <authorList>
            <person name="Ford S.A."/>
            <person name="Ro D.-K."/>
            <person name="Ness R.W."/>
            <person name="Phillips M.A."/>
        </authorList>
    </citation>
    <scope>NUCLEOTIDE SEQUENCE [LARGE SCALE GENOMIC DNA]</scope>
    <source>
        <strain evidence="1">SAF-2024a</strain>
        <tissue evidence="1">Leaf</tissue>
    </source>
</reference>
<evidence type="ECO:0000313" key="1">
    <source>
        <dbReference type="EMBL" id="KAL1560819.1"/>
    </source>
</evidence>
<organism evidence="1 2">
    <name type="scientific">Salvia divinorum</name>
    <name type="common">Maria pastora</name>
    <name type="synonym">Diviner's sage</name>
    <dbReference type="NCBI Taxonomy" id="28513"/>
    <lineage>
        <taxon>Eukaryota</taxon>
        <taxon>Viridiplantae</taxon>
        <taxon>Streptophyta</taxon>
        <taxon>Embryophyta</taxon>
        <taxon>Tracheophyta</taxon>
        <taxon>Spermatophyta</taxon>
        <taxon>Magnoliopsida</taxon>
        <taxon>eudicotyledons</taxon>
        <taxon>Gunneridae</taxon>
        <taxon>Pentapetalae</taxon>
        <taxon>asterids</taxon>
        <taxon>lamiids</taxon>
        <taxon>Lamiales</taxon>
        <taxon>Lamiaceae</taxon>
        <taxon>Nepetoideae</taxon>
        <taxon>Mentheae</taxon>
        <taxon>Salviinae</taxon>
        <taxon>Salvia</taxon>
        <taxon>Salvia subgen. Calosphace</taxon>
    </lineage>
</organism>
<dbReference type="Pfam" id="PF05056">
    <property type="entry name" value="DUF674"/>
    <property type="match status" value="2"/>
</dbReference>
<dbReference type="PANTHER" id="PTHR33103">
    <property type="entry name" value="OS01G0153900 PROTEIN"/>
    <property type="match status" value="1"/>
</dbReference>
<dbReference type="InterPro" id="IPR007750">
    <property type="entry name" value="DUF674"/>
</dbReference>
<proteinExistence type="predicted"/>
<dbReference type="PANTHER" id="PTHR33103:SF27">
    <property type="entry name" value="OS04G0594700 PROTEIN"/>
    <property type="match status" value="1"/>
</dbReference>
<dbReference type="EMBL" id="JBEAFC010000004">
    <property type="protein sequence ID" value="KAL1560819.1"/>
    <property type="molecule type" value="Genomic_DNA"/>
</dbReference>
<name>A0ABD1HYB8_SALDI</name>
<dbReference type="AlphaFoldDB" id="A0ABD1HYB8"/>
<evidence type="ECO:0000313" key="2">
    <source>
        <dbReference type="Proteomes" id="UP001567538"/>
    </source>
</evidence>
<sequence length="413" mass="45637">MSESEEVKLHIKVVINKEKTKVLFAEAGSDFTDVLLSFLLLPLGTIVEVFEKHYGDKAPVMGSLNTLYKGARNLDIVHFEGEHAKKHVINSTLFESELRKLRLNVCCTQPTSSSSGKSYDGGFIKSTASCIISDDLRVLPNVAGSIIETLSTLGIAVEDMDGTETRNVTFGLNEVIALLKESLISMNPLTALIFPGRQMSLATDGHVFLNQIDENVILRNTRRMILKVMLQKSTNMLLFAQADCDFVNFLFANLTISLGRVEWFLDSDTGLESIDNLHRSVADDSNNIHVKDSCTKDLLIKPKPTSFSTSQNEYRFLNFNQHMPCAYVDGAIMYMVSDDLTVAPLGVTSGLSVINELKISLSDLKEVKLQVGLEEGLSILKAALTSTTALTNGLIKPFLKKQEWEQQLESTSC</sequence>
<gene>
    <name evidence="1" type="ORF">AAHA92_10990</name>
</gene>
<keyword evidence="2" id="KW-1185">Reference proteome</keyword>
<comment type="caution">
    <text evidence="1">The sequence shown here is derived from an EMBL/GenBank/DDBJ whole genome shotgun (WGS) entry which is preliminary data.</text>
</comment>